<feature type="region of interest" description="Disordered" evidence="1">
    <location>
        <begin position="211"/>
        <end position="239"/>
    </location>
</feature>
<dbReference type="SUPFAM" id="SSF52540">
    <property type="entry name" value="P-loop containing nucleoside triphosphate hydrolases"/>
    <property type="match status" value="1"/>
</dbReference>
<sequence>MIELQTGLPGAGKTLHTLARIKAKAEAEGRPVYYSGIPELKLPWIELEDATKWYECEANAIIIIDEAQRVFRPRGNGANVPEHVAKLETHRHLGIDLVLITQHPMLIDSNVRRLCGKHFHSVRQFGQQKAKVLEFESVKDNPLSARSTALEHSFKYPPEAFAWYRSAEVHTHKTKRPLRYYLLFVLPPLFIAVVGYAVSWFYGRTQGEPLSEGSRIEQRPHQGPAQQPAGTSPGRTREGRITTAQYLQDRQPRVDGLEYSAPMYDEVTKPTQAPYPAACVDLKGSCRCYSQQATRLPMPEHLCQAIVKDGFFMAWDTRTPEQKERRNDTRQNAPLVATAATVTPSSIAIEAPPPREGLSGSTQKQPEQQPYQPRVPATSPWRAP</sequence>
<keyword evidence="2" id="KW-0472">Membrane</keyword>
<keyword evidence="5" id="KW-1185">Reference proteome</keyword>
<feature type="compositionally biased region" description="Low complexity" evidence="1">
    <location>
        <begin position="338"/>
        <end position="349"/>
    </location>
</feature>
<name>F5RHD4_METUF</name>
<keyword evidence="2" id="KW-0812">Transmembrane</keyword>
<feature type="domain" description="Zona occludens toxin N-terminal" evidence="3">
    <location>
        <begin position="47"/>
        <end position="168"/>
    </location>
</feature>
<dbReference type="OrthoDB" id="8809170at2"/>
<evidence type="ECO:0000259" key="3">
    <source>
        <dbReference type="Pfam" id="PF05707"/>
    </source>
</evidence>
<feature type="transmembrane region" description="Helical" evidence="2">
    <location>
        <begin position="180"/>
        <end position="202"/>
    </location>
</feature>
<feature type="compositionally biased region" description="Polar residues" evidence="1">
    <location>
        <begin position="359"/>
        <end position="371"/>
    </location>
</feature>
<evidence type="ECO:0000256" key="2">
    <source>
        <dbReference type="SAM" id="Phobius"/>
    </source>
</evidence>
<dbReference type="InterPro" id="IPR008900">
    <property type="entry name" value="Zot_N"/>
</dbReference>
<reference evidence="4 5" key="1">
    <citation type="journal article" date="2011" name="J. Bacteriol.">
        <title>Genome sequence of Methyloversatilis universalis FAM5T, a methylotrophic representative of the order Rhodocyclales.</title>
        <authorList>
            <person name="Kittichotirat W."/>
            <person name="Good N.M."/>
            <person name="Hall R."/>
            <person name="Bringel F."/>
            <person name="Lajus A."/>
            <person name="Medigue C."/>
            <person name="Smalley N.E."/>
            <person name="Beck D."/>
            <person name="Bumgarner R."/>
            <person name="Vuilleumier S."/>
            <person name="Kalyuzhnaya M.G."/>
        </authorList>
    </citation>
    <scope>NUCLEOTIDE SEQUENCE [LARGE SCALE GENOMIC DNA]</scope>
    <source>
        <strain evidence="5">ATCC BAA-1314 / JCM 13912 / FAM5</strain>
    </source>
</reference>
<dbReference type="EMBL" id="AFHG01000059">
    <property type="protein sequence ID" value="EGK69766.1"/>
    <property type="molecule type" value="Genomic_DNA"/>
</dbReference>
<proteinExistence type="predicted"/>
<dbReference type="Proteomes" id="UP000005019">
    <property type="component" value="Unassembled WGS sequence"/>
</dbReference>
<dbReference type="Gene3D" id="3.40.50.300">
    <property type="entry name" value="P-loop containing nucleotide triphosphate hydrolases"/>
    <property type="match status" value="1"/>
</dbReference>
<dbReference type="Pfam" id="PF05707">
    <property type="entry name" value="Zot"/>
    <property type="match status" value="1"/>
</dbReference>
<evidence type="ECO:0000313" key="5">
    <source>
        <dbReference type="Proteomes" id="UP000005019"/>
    </source>
</evidence>
<dbReference type="RefSeq" id="WP_008064314.1">
    <property type="nucleotide sequence ID" value="NZ_AFHG01000059.1"/>
</dbReference>
<comment type="caution">
    <text evidence="4">The sequence shown here is derived from an EMBL/GenBank/DDBJ whole genome shotgun (WGS) entry which is preliminary data.</text>
</comment>
<feature type="compositionally biased region" description="Polar residues" evidence="1">
    <location>
        <begin position="224"/>
        <end position="234"/>
    </location>
</feature>
<dbReference type="STRING" id="1000565.METUNv1_03731"/>
<feature type="region of interest" description="Disordered" evidence="1">
    <location>
        <begin position="338"/>
        <end position="384"/>
    </location>
</feature>
<protein>
    <submittedName>
        <fullName evidence="4">Zonular occludens toxin</fullName>
    </submittedName>
</protein>
<dbReference type="AlphaFoldDB" id="F5RHD4"/>
<dbReference type="InterPro" id="IPR027417">
    <property type="entry name" value="P-loop_NTPase"/>
</dbReference>
<evidence type="ECO:0000313" key="4">
    <source>
        <dbReference type="EMBL" id="EGK69766.1"/>
    </source>
</evidence>
<accession>F5RHD4</accession>
<organism evidence="4 5">
    <name type="scientific">Methyloversatilis universalis (strain ATCC BAA-1314 / DSM 25237 / JCM 13912 / CCUG 52030 / FAM5)</name>
    <dbReference type="NCBI Taxonomy" id="1000565"/>
    <lineage>
        <taxon>Bacteria</taxon>
        <taxon>Pseudomonadati</taxon>
        <taxon>Pseudomonadota</taxon>
        <taxon>Betaproteobacteria</taxon>
        <taxon>Nitrosomonadales</taxon>
        <taxon>Sterolibacteriaceae</taxon>
        <taxon>Methyloversatilis</taxon>
    </lineage>
</organism>
<keyword evidence="2" id="KW-1133">Transmembrane helix</keyword>
<evidence type="ECO:0000256" key="1">
    <source>
        <dbReference type="SAM" id="MobiDB-lite"/>
    </source>
</evidence>
<gene>
    <name evidence="4" type="ORF">METUNv1_03731</name>
</gene>
<dbReference type="eggNOG" id="COG0464">
    <property type="taxonomic scope" value="Bacteria"/>
</dbReference>